<proteinExistence type="predicted"/>
<evidence type="ECO:0000313" key="1">
    <source>
        <dbReference type="EMBL" id="PPK63494.1"/>
    </source>
</evidence>
<organism evidence="1 2">
    <name type="scientific">Actinokineospora auranticolor</name>
    <dbReference type="NCBI Taxonomy" id="155976"/>
    <lineage>
        <taxon>Bacteria</taxon>
        <taxon>Bacillati</taxon>
        <taxon>Actinomycetota</taxon>
        <taxon>Actinomycetes</taxon>
        <taxon>Pseudonocardiales</taxon>
        <taxon>Pseudonocardiaceae</taxon>
        <taxon>Actinokineospora</taxon>
    </lineage>
</organism>
<protein>
    <submittedName>
        <fullName evidence="1">Uncharacterized protein</fullName>
    </submittedName>
</protein>
<keyword evidence="2" id="KW-1185">Reference proteome</keyword>
<name>A0A2S6GE36_9PSEU</name>
<reference evidence="1 2" key="1">
    <citation type="submission" date="2018-02" db="EMBL/GenBank/DDBJ databases">
        <title>Genomic Encyclopedia of Archaeal and Bacterial Type Strains, Phase II (KMG-II): from individual species to whole genera.</title>
        <authorList>
            <person name="Goeker M."/>
        </authorList>
    </citation>
    <scope>NUCLEOTIDE SEQUENCE [LARGE SCALE GENOMIC DNA]</scope>
    <source>
        <strain evidence="1 2">YU 961-1</strain>
    </source>
</reference>
<dbReference type="AlphaFoldDB" id="A0A2S6GE36"/>
<accession>A0A2S6GE36</accession>
<comment type="caution">
    <text evidence="1">The sequence shown here is derived from an EMBL/GenBank/DDBJ whole genome shotgun (WGS) entry which is preliminary data.</text>
</comment>
<dbReference type="Proteomes" id="UP000239203">
    <property type="component" value="Unassembled WGS sequence"/>
</dbReference>
<evidence type="ECO:0000313" key="2">
    <source>
        <dbReference type="Proteomes" id="UP000239203"/>
    </source>
</evidence>
<dbReference type="EMBL" id="PTIX01000027">
    <property type="protein sequence ID" value="PPK63494.1"/>
    <property type="molecule type" value="Genomic_DNA"/>
</dbReference>
<gene>
    <name evidence="1" type="ORF">CLV40_12721</name>
</gene>
<sequence>MIERFAEALSAPVWEVSQAFFADAGLSLNGGPVLTLEQQRLVDSYALLNPDRQRIADRLIDALVADQADQAAHDGCARASIAQESSVTPDT</sequence>